<evidence type="ECO:0000313" key="6">
    <source>
        <dbReference type="Proteomes" id="UP000001307"/>
    </source>
</evidence>
<dbReference type="AlphaFoldDB" id="E4WZ73"/>
<gene>
    <name evidence="5" type="ORF">GSOID_T00013224001</name>
</gene>
<dbReference type="SUPFAM" id="SSF52075">
    <property type="entry name" value="Outer arm dynein light chain 1"/>
    <property type="match status" value="1"/>
</dbReference>
<sequence>MDLKIKRLSRIDEGIEKIESLHLLPDVLSLNLHANQIQTISGLDRLTHLSELDLSDNSIEKVSGLDSLVCLKILNLSSNSIAEITPTDMASLVSLRHLNLSYNTLQSLSFLSAFANKESSLQELFFHGNLISHVQSTCQILDCTKTLERITIADNPITSSAETIFASCAHIMAIDGVSRDGRALLPLIFSDNQPTTNGTTQNSASQNPWSPAQEKKKPLTADDFGAMAQKMLEQAQAKILAESAVREKDETNSKIDRLEQQLQQLMNQNKRVPLPSASTSRKPRPPSSNTHSKCSKCANAMKEMRQMATSFEEQTNTLQDEILRIKNEEFALRRLTEDQELDINQKTSQLQTALDGLVKFKDLATSEREKNESHEQTLARTLKDFSNEKRAMKNLQEELNKLRHHNDKQAEENRTLSIENETWNSKFSTLESKFDENEKALKLANEKLAVSIHPDSTDMQKYVKDKLQVAVAYMEEYKTDAKKKYSALELEFREALKIEDNEKNKLREKIDKLKEEHAELRINQERLFFSEKKAKDTVEMVASGAKELKTRNAELEDKIDRLIDAVRKAKELADQRYKDEQRTKLALQESQKTKAKLIATLTEQEGIVNGLKAEREQWSKGLASQTTDLAKEKGNLQAENEALQHKLAIEVKNCKGLIKLVQFKAQNEKKLRIKEKELESSQQQIQDLKAKLDQKRRQAFELQAECDSHAKQLEKSERRLARGEADREHLLGTENLQFWYNFIDFR</sequence>
<feature type="coiled-coil region" evidence="3">
    <location>
        <begin position="626"/>
        <end position="726"/>
    </location>
</feature>
<keyword evidence="6" id="KW-1185">Reference proteome</keyword>
<evidence type="ECO:0000256" key="3">
    <source>
        <dbReference type="SAM" id="Coils"/>
    </source>
</evidence>
<evidence type="ECO:0000256" key="2">
    <source>
        <dbReference type="ARBA" id="ARBA00022737"/>
    </source>
</evidence>
<dbReference type="FunCoup" id="E4WZ73">
    <property type="interactions" value="1"/>
</dbReference>
<dbReference type="Pfam" id="PF13855">
    <property type="entry name" value="LRR_8"/>
    <property type="match status" value="1"/>
</dbReference>
<accession>E4WZ73</accession>
<feature type="coiled-coil region" evidence="3">
    <location>
        <begin position="496"/>
        <end position="572"/>
    </location>
</feature>
<dbReference type="GO" id="GO:0005737">
    <property type="term" value="C:cytoplasm"/>
    <property type="evidence" value="ECO:0007669"/>
    <property type="project" value="TreeGrafter"/>
</dbReference>
<feature type="region of interest" description="Disordered" evidence="4">
    <location>
        <begin position="191"/>
        <end position="217"/>
    </location>
</feature>
<evidence type="ECO:0000313" key="5">
    <source>
        <dbReference type="EMBL" id="CBY22468.1"/>
    </source>
</evidence>
<protein>
    <submittedName>
        <fullName evidence="5">Uncharacterized protein</fullName>
    </submittedName>
</protein>
<feature type="compositionally biased region" description="Polar residues" evidence="4">
    <location>
        <begin position="191"/>
        <end position="210"/>
    </location>
</feature>
<dbReference type="InterPro" id="IPR003591">
    <property type="entry name" value="Leu-rich_rpt_typical-subtyp"/>
</dbReference>
<reference evidence="5" key="1">
    <citation type="journal article" date="2010" name="Science">
        <title>Plasticity of animal genome architecture unmasked by rapid evolution of a pelagic tunicate.</title>
        <authorList>
            <person name="Denoeud F."/>
            <person name="Henriet S."/>
            <person name="Mungpakdee S."/>
            <person name="Aury J.M."/>
            <person name="Da Silva C."/>
            <person name="Brinkmann H."/>
            <person name="Mikhaleva J."/>
            <person name="Olsen L.C."/>
            <person name="Jubin C."/>
            <person name="Canestro C."/>
            <person name="Bouquet J.M."/>
            <person name="Danks G."/>
            <person name="Poulain J."/>
            <person name="Campsteijn C."/>
            <person name="Adamski M."/>
            <person name="Cross I."/>
            <person name="Yadetie F."/>
            <person name="Muffato M."/>
            <person name="Louis A."/>
            <person name="Butcher S."/>
            <person name="Tsagkogeorga G."/>
            <person name="Konrad A."/>
            <person name="Singh S."/>
            <person name="Jensen M.F."/>
            <person name="Cong E.H."/>
            <person name="Eikeseth-Otteraa H."/>
            <person name="Noel B."/>
            <person name="Anthouard V."/>
            <person name="Porcel B.M."/>
            <person name="Kachouri-Lafond R."/>
            <person name="Nishino A."/>
            <person name="Ugolini M."/>
            <person name="Chourrout P."/>
            <person name="Nishida H."/>
            <person name="Aasland R."/>
            <person name="Huzurbazar S."/>
            <person name="Westhof E."/>
            <person name="Delsuc F."/>
            <person name="Lehrach H."/>
            <person name="Reinhardt R."/>
            <person name="Weissenbach J."/>
            <person name="Roy S.W."/>
            <person name="Artiguenave F."/>
            <person name="Postlethwait J.H."/>
            <person name="Manak J.R."/>
            <person name="Thompson E.M."/>
            <person name="Jaillon O."/>
            <person name="Du Pasquier L."/>
            <person name="Boudinot P."/>
            <person name="Liberles D.A."/>
            <person name="Volff J.N."/>
            <person name="Philippe H."/>
            <person name="Lenhard B."/>
            <person name="Roest Crollius H."/>
            <person name="Wincker P."/>
            <person name="Chourrout D."/>
        </authorList>
    </citation>
    <scope>NUCLEOTIDE SEQUENCE [LARGE SCALE GENOMIC DNA]</scope>
</reference>
<dbReference type="SMART" id="SM00369">
    <property type="entry name" value="LRR_TYP"/>
    <property type="match status" value="3"/>
</dbReference>
<evidence type="ECO:0000256" key="1">
    <source>
        <dbReference type="ARBA" id="ARBA00022614"/>
    </source>
</evidence>
<dbReference type="EMBL" id="FN653019">
    <property type="protein sequence ID" value="CBY22468.1"/>
    <property type="molecule type" value="Genomic_DNA"/>
</dbReference>
<name>E4WZ73_OIKDI</name>
<dbReference type="OrthoDB" id="7451790at2759"/>
<dbReference type="PROSITE" id="PS51450">
    <property type="entry name" value="LRR"/>
    <property type="match status" value="3"/>
</dbReference>
<organism evidence="5">
    <name type="scientific">Oikopleura dioica</name>
    <name type="common">Tunicate</name>
    <dbReference type="NCBI Taxonomy" id="34765"/>
    <lineage>
        <taxon>Eukaryota</taxon>
        <taxon>Metazoa</taxon>
        <taxon>Chordata</taxon>
        <taxon>Tunicata</taxon>
        <taxon>Appendicularia</taxon>
        <taxon>Copelata</taxon>
        <taxon>Oikopleuridae</taxon>
        <taxon>Oikopleura</taxon>
    </lineage>
</organism>
<feature type="coiled-coil region" evidence="3">
    <location>
        <begin position="378"/>
        <end position="412"/>
    </location>
</feature>
<dbReference type="Gene3D" id="3.80.10.10">
    <property type="entry name" value="Ribonuclease Inhibitor"/>
    <property type="match status" value="1"/>
</dbReference>
<dbReference type="InParanoid" id="E4WZ73"/>
<dbReference type="PANTHER" id="PTHR15454">
    <property type="entry name" value="NISCHARIN RELATED"/>
    <property type="match status" value="1"/>
</dbReference>
<feature type="region of interest" description="Disordered" evidence="4">
    <location>
        <begin position="268"/>
        <end position="294"/>
    </location>
</feature>
<dbReference type="InterPro" id="IPR032675">
    <property type="entry name" value="LRR_dom_sf"/>
</dbReference>
<dbReference type="Proteomes" id="UP000001307">
    <property type="component" value="Unassembled WGS sequence"/>
</dbReference>
<keyword evidence="1" id="KW-0433">Leucine-rich repeat</keyword>
<feature type="coiled-coil region" evidence="3">
    <location>
        <begin position="241"/>
        <end position="268"/>
    </location>
</feature>
<keyword evidence="3" id="KW-0175">Coiled coil</keyword>
<feature type="coiled-coil region" evidence="3">
    <location>
        <begin position="301"/>
        <end position="328"/>
    </location>
</feature>
<proteinExistence type="predicted"/>
<dbReference type="SMART" id="SM00365">
    <property type="entry name" value="LRR_SD22"/>
    <property type="match status" value="4"/>
</dbReference>
<evidence type="ECO:0000256" key="4">
    <source>
        <dbReference type="SAM" id="MobiDB-lite"/>
    </source>
</evidence>
<dbReference type="InterPro" id="IPR001611">
    <property type="entry name" value="Leu-rich_rpt"/>
</dbReference>
<keyword evidence="2" id="KW-0677">Repeat</keyword>